<evidence type="ECO:0000259" key="5">
    <source>
        <dbReference type="Pfam" id="PF01755"/>
    </source>
</evidence>
<name>A0A9P6SN14_9HELO</name>
<reference evidence="6" key="1">
    <citation type="submission" date="2019-07" db="EMBL/GenBank/DDBJ databases">
        <title>Hyphodiscus hymeniophilus genome sequencing and assembly.</title>
        <authorList>
            <person name="Kramer G."/>
            <person name="Nodwell J."/>
        </authorList>
    </citation>
    <scope>NUCLEOTIDE SEQUENCE</scope>
    <source>
        <strain evidence="6">ATCC 34498</strain>
    </source>
</reference>
<gene>
    <name evidence="6" type="ORF">D0Z07_8528</name>
</gene>
<sequence>MANRSDKRDAIALSAYLSGLQVEFIDGVDPSTIPEKAYPQNWKITEDEPPGTLGCWRGHMNIYRKMLNENIQTAMVMEDDVDWDVMIKAQMTEVARGARYLQKAPASTSSPYGDSWDLMVTGHCGMWNHVNEDQEYWVINDDPTVIPAQKRTWWRKPNLTAPVLAGDRTRLVLSPNFFTCTGSYAISIAGAARAIYDQAVLPKATAIDMGLGKICRKHEYGFSTCLGTYPMITGIHRQAGSVAKDSDRTDRKAKAHKPDRKVAQSDNLMYPVRLNLGSLLSGDTVVKAQYPQHAMFQEIDISTLKLPQGNAAFVRKEEYTKLNKKQKRRKHHYDI</sequence>
<protein>
    <submittedName>
        <fullName evidence="6">Collagen beta(1-O)galactosyltransferase 1</fullName>
    </submittedName>
</protein>
<keyword evidence="6" id="KW-0176">Collagen</keyword>
<feature type="region of interest" description="Disordered" evidence="4">
    <location>
        <begin position="240"/>
        <end position="262"/>
    </location>
</feature>
<organism evidence="6 7">
    <name type="scientific">Hyphodiscus hymeniophilus</name>
    <dbReference type="NCBI Taxonomy" id="353542"/>
    <lineage>
        <taxon>Eukaryota</taxon>
        <taxon>Fungi</taxon>
        <taxon>Dikarya</taxon>
        <taxon>Ascomycota</taxon>
        <taxon>Pezizomycotina</taxon>
        <taxon>Leotiomycetes</taxon>
        <taxon>Helotiales</taxon>
        <taxon>Hyphodiscaceae</taxon>
        <taxon>Hyphodiscus</taxon>
    </lineage>
</organism>
<keyword evidence="2" id="KW-0328">Glycosyltransferase</keyword>
<evidence type="ECO:0000313" key="7">
    <source>
        <dbReference type="Proteomes" id="UP000785200"/>
    </source>
</evidence>
<evidence type="ECO:0000256" key="1">
    <source>
        <dbReference type="ARBA" id="ARBA00006721"/>
    </source>
</evidence>
<keyword evidence="3" id="KW-0808">Transferase</keyword>
<dbReference type="InterPro" id="IPR050757">
    <property type="entry name" value="Collagen_mod_GT25"/>
</dbReference>
<evidence type="ECO:0000256" key="3">
    <source>
        <dbReference type="ARBA" id="ARBA00022679"/>
    </source>
</evidence>
<keyword evidence="7" id="KW-1185">Reference proteome</keyword>
<dbReference type="GO" id="GO:0016740">
    <property type="term" value="F:transferase activity"/>
    <property type="evidence" value="ECO:0007669"/>
    <property type="project" value="UniProtKB-KW"/>
</dbReference>
<dbReference type="Pfam" id="PF01755">
    <property type="entry name" value="Glyco_transf_25"/>
    <property type="match status" value="1"/>
</dbReference>
<dbReference type="Proteomes" id="UP000785200">
    <property type="component" value="Unassembled WGS sequence"/>
</dbReference>
<dbReference type="EMBL" id="VNKQ01000018">
    <property type="protein sequence ID" value="KAG0645670.1"/>
    <property type="molecule type" value="Genomic_DNA"/>
</dbReference>
<dbReference type="PANTHER" id="PTHR10730:SF53">
    <property type="entry name" value="GLYCOSYLTRANSFERASE 25 FAMILY MEMBER"/>
    <property type="match status" value="1"/>
</dbReference>
<comment type="caution">
    <text evidence="6">The sequence shown here is derived from an EMBL/GenBank/DDBJ whole genome shotgun (WGS) entry which is preliminary data.</text>
</comment>
<dbReference type="AlphaFoldDB" id="A0A9P6SN14"/>
<accession>A0A9P6SN14</accession>
<dbReference type="PANTHER" id="PTHR10730">
    <property type="entry name" value="PROCOLLAGEN-LYSINE,2-OXOGLUTARATE 5-DIOXYGENASE/GLYCOSYLTRANSFERASE 25 FAMILY MEMBER"/>
    <property type="match status" value="1"/>
</dbReference>
<dbReference type="InterPro" id="IPR002654">
    <property type="entry name" value="Glyco_trans_25"/>
</dbReference>
<dbReference type="OrthoDB" id="47375at2759"/>
<feature type="domain" description="Glycosyl transferase family 25" evidence="5">
    <location>
        <begin position="3"/>
        <end position="86"/>
    </location>
</feature>
<comment type="similarity">
    <text evidence="1">Belongs to the glycosyltransferase 25 family.</text>
</comment>
<evidence type="ECO:0000256" key="4">
    <source>
        <dbReference type="SAM" id="MobiDB-lite"/>
    </source>
</evidence>
<proteinExistence type="inferred from homology"/>
<dbReference type="CDD" id="cd06532">
    <property type="entry name" value="Glyco_transf_25"/>
    <property type="match status" value="1"/>
</dbReference>
<evidence type="ECO:0000256" key="2">
    <source>
        <dbReference type="ARBA" id="ARBA00022676"/>
    </source>
</evidence>
<evidence type="ECO:0000313" key="6">
    <source>
        <dbReference type="EMBL" id="KAG0645670.1"/>
    </source>
</evidence>